<feature type="region of interest" description="Disordered" evidence="1">
    <location>
        <begin position="54"/>
        <end position="76"/>
    </location>
</feature>
<dbReference type="EMBL" id="VIFK01000083">
    <property type="protein sequence ID" value="TQE99209.1"/>
    <property type="molecule type" value="Genomic_DNA"/>
</dbReference>
<comment type="caution">
    <text evidence="2">The sequence shown here is derived from an EMBL/GenBank/DDBJ whole genome shotgun (WGS) entry which is preliminary data.</text>
</comment>
<dbReference type="SUPFAM" id="SSF47598">
    <property type="entry name" value="Ribbon-helix-helix"/>
    <property type="match status" value="1"/>
</dbReference>
<proteinExistence type="predicted"/>
<evidence type="ECO:0000256" key="1">
    <source>
        <dbReference type="SAM" id="MobiDB-lite"/>
    </source>
</evidence>
<organism evidence="2 3">
    <name type="scientific">Spiribacter salinus</name>
    <dbReference type="NCBI Taxonomy" id="1335746"/>
    <lineage>
        <taxon>Bacteria</taxon>
        <taxon>Pseudomonadati</taxon>
        <taxon>Pseudomonadota</taxon>
        <taxon>Gammaproteobacteria</taxon>
        <taxon>Chromatiales</taxon>
        <taxon>Ectothiorhodospiraceae</taxon>
        <taxon>Spiribacter</taxon>
    </lineage>
</organism>
<name>A0A540VR29_9GAMM</name>
<gene>
    <name evidence="2" type="ORF">FKY71_09860</name>
</gene>
<accession>A0A540VR29</accession>
<sequence>MGQVTIYLDDERERRLRRAAKESGMPVSRWVAALIEEKTRTEWPESVRQLAGSWNDFPDAEQLRATQAPDTSREPL</sequence>
<evidence type="ECO:0000313" key="3">
    <source>
        <dbReference type="Proteomes" id="UP000315400"/>
    </source>
</evidence>
<protein>
    <submittedName>
        <fullName evidence="2">CopG family transcriptional regulator</fullName>
    </submittedName>
</protein>
<dbReference type="Proteomes" id="UP000315400">
    <property type="component" value="Unassembled WGS sequence"/>
</dbReference>
<evidence type="ECO:0000313" key="2">
    <source>
        <dbReference type="EMBL" id="TQE99209.1"/>
    </source>
</evidence>
<dbReference type="AlphaFoldDB" id="A0A540VR29"/>
<reference evidence="2 3" key="1">
    <citation type="submission" date="2019-06" db="EMBL/GenBank/DDBJ databases">
        <title>Metagenome assembled Genome of Spiribacter salinus SL48-SHIP from the microbial mat of Salt Lake 48 (Novosibirsk region, Russia).</title>
        <authorList>
            <person name="Shipova A."/>
            <person name="Rozanov A.S."/>
            <person name="Bryanskaya A.V."/>
            <person name="Peltek S.E."/>
        </authorList>
    </citation>
    <scope>NUCLEOTIDE SEQUENCE [LARGE SCALE GENOMIC DNA]</scope>
    <source>
        <strain evidence="2">SL48-SHIP-2</strain>
    </source>
</reference>
<dbReference type="GO" id="GO:0006355">
    <property type="term" value="P:regulation of DNA-templated transcription"/>
    <property type="evidence" value="ECO:0007669"/>
    <property type="project" value="InterPro"/>
</dbReference>
<dbReference type="InterPro" id="IPR010985">
    <property type="entry name" value="Ribbon_hlx_hlx"/>
</dbReference>